<reference evidence="2" key="1">
    <citation type="journal article" date="2014" name="Front. Microbiol.">
        <title>High frequency of phylogenetically diverse reductive dehalogenase-homologous genes in deep subseafloor sedimentary metagenomes.</title>
        <authorList>
            <person name="Kawai M."/>
            <person name="Futagami T."/>
            <person name="Toyoda A."/>
            <person name="Takaki Y."/>
            <person name="Nishi S."/>
            <person name="Hori S."/>
            <person name="Arai W."/>
            <person name="Tsubouchi T."/>
            <person name="Morono Y."/>
            <person name="Uchiyama I."/>
            <person name="Ito T."/>
            <person name="Fujiyama A."/>
            <person name="Inagaki F."/>
            <person name="Takami H."/>
        </authorList>
    </citation>
    <scope>NUCLEOTIDE SEQUENCE</scope>
    <source>
        <strain evidence="2">Expedition CK06-06</strain>
    </source>
</reference>
<organism evidence="2">
    <name type="scientific">marine sediment metagenome</name>
    <dbReference type="NCBI Taxonomy" id="412755"/>
    <lineage>
        <taxon>unclassified sequences</taxon>
        <taxon>metagenomes</taxon>
        <taxon>ecological metagenomes</taxon>
    </lineage>
</organism>
<dbReference type="SUPFAM" id="SSF54975">
    <property type="entry name" value="Acylphosphatase/BLUF domain-like"/>
    <property type="match status" value="1"/>
</dbReference>
<proteinExistence type="predicted"/>
<dbReference type="AlphaFoldDB" id="X0YFT7"/>
<dbReference type="GO" id="GO:0016743">
    <property type="term" value="F:carboxyl- or carbamoyltransferase activity"/>
    <property type="evidence" value="ECO:0007669"/>
    <property type="project" value="TreeGrafter"/>
</dbReference>
<dbReference type="Pfam" id="PF07503">
    <property type="entry name" value="zf-HYPF"/>
    <property type="match status" value="1"/>
</dbReference>
<comment type="caution">
    <text evidence="2">The sequence shown here is derived from an EMBL/GenBank/DDBJ whole genome shotgun (WGS) entry which is preliminary data.</text>
</comment>
<protein>
    <recommendedName>
        <fullName evidence="1">Acylphosphatase-like domain-containing protein</fullName>
    </recommendedName>
</protein>
<dbReference type="EMBL" id="BARS01055625">
    <property type="protein sequence ID" value="GAG47468.1"/>
    <property type="molecule type" value="Genomic_DNA"/>
</dbReference>
<dbReference type="InterPro" id="IPR011125">
    <property type="entry name" value="Znf_HypF"/>
</dbReference>
<gene>
    <name evidence="2" type="ORF">S01H1_82090</name>
</gene>
<evidence type="ECO:0000259" key="1">
    <source>
        <dbReference type="PROSITE" id="PS51160"/>
    </source>
</evidence>
<evidence type="ECO:0000313" key="2">
    <source>
        <dbReference type="EMBL" id="GAG47468.1"/>
    </source>
</evidence>
<sequence>MSEANLQRKRITVTGQVQGVGFRPFVYRLAADLGLTGWVLNDARGVTIEVQGRPRAIGRFTDRLRTACPPLAQIASCDVRPAQCMAGEKRFEVRPSEGGELTDAQVTVDIATCRDCLREMNDPADPRYRYPFINCTNCGPRYSIVRRIPYDRPNTTMA</sequence>
<name>X0YFT7_9ZZZZ</name>
<dbReference type="InterPro" id="IPR036046">
    <property type="entry name" value="Acylphosphatase-like_dom_sf"/>
</dbReference>
<feature type="non-terminal residue" evidence="2">
    <location>
        <position position="158"/>
    </location>
</feature>
<dbReference type="PROSITE" id="PS00150">
    <property type="entry name" value="ACYLPHOSPHATASE_1"/>
    <property type="match status" value="1"/>
</dbReference>
<feature type="domain" description="Acylphosphatase-like" evidence="1">
    <location>
        <begin position="8"/>
        <end position="95"/>
    </location>
</feature>
<dbReference type="PANTHER" id="PTHR42959">
    <property type="entry name" value="CARBAMOYLTRANSFERASE"/>
    <property type="match status" value="1"/>
</dbReference>
<dbReference type="GO" id="GO:0008270">
    <property type="term" value="F:zinc ion binding"/>
    <property type="evidence" value="ECO:0007669"/>
    <property type="project" value="InterPro"/>
</dbReference>
<dbReference type="Gene3D" id="3.90.870.50">
    <property type="match status" value="1"/>
</dbReference>
<dbReference type="Pfam" id="PF00708">
    <property type="entry name" value="Acylphosphatase"/>
    <property type="match status" value="1"/>
</dbReference>
<dbReference type="InterPro" id="IPR051060">
    <property type="entry name" value="Carbamoyltrans_HypF-like"/>
</dbReference>
<dbReference type="PANTHER" id="PTHR42959:SF1">
    <property type="entry name" value="CARBAMOYLTRANSFERASE HYPF"/>
    <property type="match status" value="1"/>
</dbReference>
<dbReference type="PROSITE" id="PS51160">
    <property type="entry name" value="ACYLPHOSPHATASE_3"/>
    <property type="match status" value="1"/>
</dbReference>
<accession>X0YFT7</accession>
<dbReference type="GO" id="GO:0051604">
    <property type="term" value="P:protein maturation"/>
    <property type="evidence" value="ECO:0007669"/>
    <property type="project" value="TreeGrafter"/>
</dbReference>
<dbReference type="InterPro" id="IPR001792">
    <property type="entry name" value="Acylphosphatase-like_dom"/>
</dbReference>
<dbReference type="InterPro" id="IPR017968">
    <property type="entry name" value="Acylphosphatase_CS"/>
</dbReference>